<evidence type="ECO:0000313" key="1">
    <source>
        <dbReference type="EMBL" id="KAJ1934842.1"/>
    </source>
</evidence>
<accession>A0ACC1J2M0</accession>
<keyword evidence="1" id="KW-0239">DNA-directed DNA polymerase</keyword>
<comment type="caution">
    <text evidence="1">The sequence shown here is derived from an EMBL/GenBank/DDBJ whole genome shotgun (WGS) entry which is preliminary data.</text>
</comment>
<dbReference type="EMBL" id="JANBPW010004476">
    <property type="protein sequence ID" value="KAJ1934842.1"/>
    <property type="molecule type" value="Genomic_DNA"/>
</dbReference>
<proteinExistence type="predicted"/>
<keyword evidence="1" id="KW-0808">Transferase</keyword>
<gene>
    <name evidence="1" type="primary">POL5_2</name>
    <name evidence="1" type="ORF">FBU59_005567</name>
</gene>
<dbReference type="EC" id="2.7.7.7" evidence="1"/>
<feature type="non-terminal residue" evidence="1">
    <location>
        <position position="325"/>
    </location>
</feature>
<keyword evidence="1" id="KW-0548">Nucleotidyltransferase</keyword>
<protein>
    <submittedName>
        <fullName evidence="1">DNA-directed DNA polymerase</fullName>
        <ecNumber evidence="1">2.7.7.7</ecNumber>
    </submittedName>
</protein>
<sequence>MSTTLNFYWDLASLDESKRVAAAAQLITALCEFQAAMPASTEVATTEEDLGRICASDVAYAIKRLIKGLASPRDGARQGFSLVLTELLARVPCISTAVILDLLWKHCTATSSMKGQEQRDMRFGRVFGIMALVQSGALSRASSTTAADIKRILVELTQIGTKKSYCREICYVTMSSMVPMLAAHDDSDSLITMFVGIALNKGVIETPDELLLALRLRRAYPKFDWHTAFPKWHDAHLLCRENMPKLAGILSESSSDNPALFSSWHPQLHTVWNEIFDVYFGQARSSERAHVADFALLWDAVVDGRLFAAGGSQFKRYWGFMLLDR</sequence>
<keyword evidence="2" id="KW-1185">Reference proteome</keyword>
<organism evidence="1 2">
    <name type="scientific">Linderina macrospora</name>
    <dbReference type="NCBI Taxonomy" id="4868"/>
    <lineage>
        <taxon>Eukaryota</taxon>
        <taxon>Fungi</taxon>
        <taxon>Fungi incertae sedis</taxon>
        <taxon>Zoopagomycota</taxon>
        <taxon>Kickxellomycotina</taxon>
        <taxon>Kickxellomycetes</taxon>
        <taxon>Kickxellales</taxon>
        <taxon>Kickxellaceae</taxon>
        <taxon>Linderina</taxon>
    </lineage>
</organism>
<name>A0ACC1J2M0_9FUNG</name>
<dbReference type="Proteomes" id="UP001150603">
    <property type="component" value="Unassembled WGS sequence"/>
</dbReference>
<reference evidence="1" key="1">
    <citation type="submission" date="2022-07" db="EMBL/GenBank/DDBJ databases">
        <title>Phylogenomic reconstructions and comparative analyses of Kickxellomycotina fungi.</title>
        <authorList>
            <person name="Reynolds N.K."/>
            <person name="Stajich J.E."/>
            <person name="Barry K."/>
            <person name="Grigoriev I.V."/>
            <person name="Crous P."/>
            <person name="Smith M.E."/>
        </authorList>
    </citation>
    <scope>NUCLEOTIDE SEQUENCE</scope>
    <source>
        <strain evidence="1">NRRL 5244</strain>
    </source>
</reference>
<evidence type="ECO:0000313" key="2">
    <source>
        <dbReference type="Proteomes" id="UP001150603"/>
    </source>
</evidence>